<protein>
    <recommendedName>
        <fullName evidence="7">Dethiobiotin synthase</fullName>
    </recommendedName>
</protein>
<dbReference type="PANTHER" id="PTHR42684">
    <property type="entry name" value="ADENOSYLMETHIONINE-8-AMINO-7-OXONONANOATE AMINOTRANSFERASE"/>
    <property type="match status" value="1"/>
</dbReference>
<dbReference type="Gene3D" id="3.90.1150.10">
    <property type="entry name" value="Aspartate Aminotransferase, domain 1"/>
    <property type="match status" value="1"/>
</dbReference>
<dbReference type="InterPro" id="IPR027417">
    <property type="entry name" value="P-loop_NTPase"/>
</dbReference>
<dbReference type="PANTHER" id="PTHR42684:SF3">
    <property type="entry name" value="ADENOSYLMETHIONINE-8-AMINO-7-OXONONANOATE AMINOTRANSFERASE"/>
    <property type="match status" value="1"/>
</dbReference>
<evidence type="ECO:0000256" key="2">
    <source>
        <dbReference type="ARBA" id="ARBA00022576"/>
    </source>
</evidence>
<evidence type="ECO:0000256" key="3">
    <source>
        <dbReference type="ARBA" id="ARBA00022679"/>
    </source>
</evidence>
<keyword evidence="4" id="KW-0663">Pyridoxal phosphate</keyword>
<keyword evidence="3" id="KW-0808">Transferase</keyword>
<dbReference type="InterPro" id="IPR005814">
    <property type="entry name" value="Aminotrans_3"/>
</dbReference>
<dbReference type="InterPro" id="IPR015424">
    <property type="entry name" value="PyrdxlP-dep_Trfase"/>
</dbReference>
<dbReference type="PROSITE" id="PS00600">
    <property type="entry name" value="AA_TRANSFER_CLASS_3"/>
    <property type="match status" value="1"/>
</dbReference>
<dbReference type="CDD" id="cd03109">
    <property type="entry name" value="DTBS"/>
    <property type="match status" value="1"/>
</dbReference>
<dbReference type="InterPro" id="IPR015421">
    <property type="entry name" value="PyrdxlP-dep_Trfase_major"/>
</dbReference>
<reference evidence="5" key="1">
    <citation type="submission" date="2016-03" db="EMBL/GenBank/DDBJ databases">
        <title>Mechanisms controlling the formation of the plant cell surface in tip-growing cells are functionally conserved among land plants.</title>
        <authorList>
            <person name="Honkanen S."/>
            <person name="Jones V.A."/>
            <person name="Morieri G."/>
            <person name="Champion C."/>
            <person name="Hetherington A.J."/>
            <person name="Kelly S."/>
            <person name="Saint-Marcoux D."/>
            <person name="Proust H."/>
            <person name="Prescott H."/>
            <person name="Dolan L."/>
        </authorList>
    </citation>
    <scope>NUCLEOTIDE SEQUENCE [LARGE SCALE GENOMIC DNA]</scope>
    <source>
        <tissue evidence="5">Whole gametophyte</tissue>
    </source>
</reference>
<evidence type="ECO:0000313" key="6">
    <source>
        <dbReference type="Proteomes" id="UP000077202"/>
    </source>
</evidence>
<comment type="subcellular location">
    <subcellularLocation>
        <location evidence="1">Mitochondrion</location>
    </subcellularLocation>
</comment>
<organism evidence="5 6">
    <name type="scientific">Marchantia polymorpha subsp. ruderalis</name>
    <dbReference type="NCBI Taxonomy" id="1480154"/>
    <lineage>
        <taxon>Eukaryota</taxon>
        <taxon>Viridiplantae</taxon>
        <taxon>Streptophyta</taxon>
        <taxon>Embryophyta</taxon>
        <taxon>Marchantiophyta</taxon>
        <taxon>Marchantiopsida</taxon>
        <taxon>Marchantiidae</taxon>
        <taxon>Marchantiales</taxon>
        <taxon>Marchantiaceae</taxon>
        <taxon>Marchantia</taxon>
    </lineage>
</organism>
<dbReference type="EMBL" id="LVLJ01004132">
    <property type="protein sequence ID" value="OAE18092.1"/>
    <property type="molecule type" value="Genomic_DNA"/>
</dbReference>
<dbReference type="Gene3D" id="3.40.50.300">
    <property type="entry name" value="P-loop containing nucleotide triphosphate hydrolases"/>
    <property type="match status" value="1"/>
</dbReference>
<dbReference type="AlphaFoldDB" id="A0A176VCL0"/>
<keyword evidence="6" id="KW-1185">Reference proteome</keyword>
<gene>
    <name evidence="5" type="ORF">AXG93_2899s1210</name>
</gene>
<proteinExistence type="predicted"/>
<keyword evidence="2" id="KW-0032">Aminotransferase</keyword>
<dbReference type="Gene3D" id="3.40.640.10">
    <property type="entry name" value="Type I PLP-dependent aspartate aminotransferase-like (Major domain)"/>
    <property type="match status" value="1"/>
</dbReference>
<dbReference type="GO" id="GO:0030170">
    <property type="term" value="F:pyridoxal phosphate binding"/>
    <property type="evidence" value="ECO:0007669"/>
    <property type="project" value="InterPro"/>
</dbReference>
<dbReference type="GO" id="GO:0009102">
    <property type="term" value="P:biotin biosynthetic process"/>
    <property type="evidence" value="ECO:0007669"/>
    <property type="project" value="TreeGrafter"/>
</dbReference>
<dbReference type="InterPro" id="IPR015422">
    <property type="entry name" value="PyrdxlP-dep_Trfase_small"/>
</dbReference>
<dbReference type="SUPFAM" id="SSF52540">
    <property type="entry name" value="P-loop containing nucleoside triphosphate hydrolases"/>
    <property type="match status" value="2"/>
</dbReference>
<dbReference type="Proteomes" id="UP000077202">
    <property type="component" value="Unassembled WGS sequence"/>
</dbReference>
<dbReference type="InterPro" id="IPR049704">
    <property type="entry name" value="Aminotrans_3_PPA_site"/>
</dbReference>
<comment type="caution">
    <text evidence="5">The sequence shown here is derived from an EMBL/GenBank/DDBJ whole genome shotgun (WGS) entry which is preliminary data.</text>
</comment>
<evidence type="ECO:0008006" key="7">
    <source>
        <dbReference type="Google" id="ProtNLM"/>
    </source>
</evidence>
<sequence length="931" mass="102374">MMSRFALLFRRSLSGYDCDRVGLQVRKVRCTSQTRHLSQQRAGEECCGTDDSSPATRKDSVATRGVNLSHPTFVVWGANTGVGKTLLSAGLLGSILSSRKARSRDVMYLKPVQTGYPADSDARFVTREVSNILRSSPHGIQNKVYICNHTLKASPAVHWAVKSKFSNHAAVLGVVAGEETGMKDLGSYEELILEGSQRPNFYMNGHDNLEADSQGRSTESFSSALASLPSQLTCKTMLSWFDPVSPHYAAQTERTLVDDSYVIHSIQSALESHNIGYINDGSGCEAGEESRAEKWVLIETAGGVASPGPSGTLQCDLYRPLRLPAVLMGDGHLGGISSTISAYESLHSRGYDVGAVVLSDYGLDNEKPLLKYLQGRVPVFVLPPVPDISKGLSDWFDESQVCFSQIRYALEESHLRRIQRLHEMPRKAEQILWWPFTQHTMVPTGEITLIDSRCGENFSVFKSTDGDRLESQFDACASWWTQGPDMHLQPELAREAAYAAGRYGHVMFPENVHEPALRCAELLLEGVGQGWARRVFFSDTGSAAIEIALKMAFRKFVKDHASFFSADTSWKSVESQPSLKVLALSGSYHGDTLGAMEAQAPNPYTGFLQQPWYSGRGLFLDSPKVYMQMGQWQLDIPDSLLKDNAVKVKHADTVFDSRDDVFSATRDQTNLAETYRAYVDNQLSVHKAKEVKNVIAALIIEPVIHGAGGMEMVDPLFQRVLVSVCRNRNVPVIFDEIFAGCWRFGVQSTSELLNCYPDIACYAKLLTGGTVPLAVTLATEDVFESFKGLSKLDALLHGHSYTAHAMGCATAVAALQYFKDPSKNTNLLPSGRLLELWEPELVAAISCHPSVKRVTTIGTLFACELQDKDSGYASTSTKGLIQSLRANGIFARPLGNVVYFLCGPLTAPASCKILLQVLESHLSREMEQIKN</sequence>
<evidence type="ECO:0000313" key="5">
    <source>
        <dbReference type="EMBL" id="OAE18092.1"/>
    </source>
</evidence>
<dbReference type="GO" id="GO:0004015">
    <property type="term" value="F:adenosylmethionine-8-amino-7-oxononanoate transaminase activity"/>
    <property type="evidence" value="ECO:0007669"/>
    <property type="project" value="TreeGrafter"/>
</dbReference>
<accession>A0A176VCL0</accession>
<dbReference type="GO" id="GO:0004141">
    <property type="term" value="F:dethiobiotin synthase activity"/>
    <property type="evidence" value="ECO:0007669"/>
    <property type="project" value="TreeGrafter"/>
</dbReference>
<dbReference type="Pfam" id="PF13500">
    <property type="entry name" value="AAA_26"/>
    <property type="match status" value="2"/>
</dbReference>
<dbReference type="Pfam" id="PF00202">
    <property type="entry name" value="Aminotran_3"/>
    <property type="match status" value="2"/>
</dbReference>
<name>A0A176VCL0_MARPO</name>
<evidence type="ECO:0000256" key="4">
    <source>
        <dbReference type="ARBA" id="ARBA00022898"/>
    </source>
</evidence>
<dbReference type="SUPFAM" id="SSF53383">
    <property type="entry name" value="PLP-dependent transferases"/>
    <property type="match status" value="1"/>
</dbReference>
<dbReference type="GO" id="GO:0005739">
    <property type="term" value="C:mitochondrion"/>
    <property type="evidence" value="ECO:0007669"/>
    <property type="project" value="UniProtKB-SubCell"/>
</dbReference>
<evidence type="ECO:0000256" key="1">
    <source>
        <dbReference type="ARBA" id="ARBA00004173"/>
    </source>
</evidence>